<evidence type="ECO:0008006" key="4">
    <source>
        <dbReference type="Google" id="ProtNLM"/>
    </source>
</evidence>
<feature type="coiled-coil region" evidence="1">
    <location>
        <begin position="29"/>
        <end position="66"/>
    </location>
</feature>
<sequence length="125" mass="15068">MSINKRLSLLVFFLSFILIINLSRDVWRLYNSEERITKSQENLAKLKEENRELEELNKHYQSDEFLEEQIRNKLQMAKKGETIIILPEEISQGRISTSYEGIKKDTFEGKEENKQNWQKWLELFK</sequence>
<comment type="caution">
    <text evidence="2">The sequence shown here is derived from an EMBL/GenBank/DDBJ whole genome shotgun (WGS) entry which is preliminary data.</text>
</comment>
<dbReference type="Pfam" id="PF04977">
    <property type="entry name" value="DivIC"/>
    <property type="match status" value="1"/>
</dbReference>
<organism evidence="2 3">
    <name type="scientific">Candidatus Beckwithbacteria bacterium CG10_big_fil_rev_8_21_14_0_10_34_10</name>
    <dbReference type="NCBI Taxonomy" id="1974495"/>
    <lineage>
        <taxon>Bacteria</taxon>
        <taxon>Candidatus Beckwithiibacteriota</taxon>
    </lineage>
</organism>
<accession>A0A2H0WA50</accession>
<dbReference type="Proteomes" id="UP000230093">
    <property type="component" value="Unassembled WGS sequence"/>
</dbReference>
<gene>
    <name evidence="2" type="ORF">COT75_04945</name>
</gene>
<dbReference type="InterPro" id="IPR007060">
    <property type="entry name" value="FtsL/DivIC"/>
</dbReference>
<name>A0A2H0WA50_9BACT</name>
<keyword evidence="1" id="KW-0175">Coiled coil</keyword>
<reference evidence="3" key="1">
    <citation type="submission" date="2017-09" db="EMBL/GenBank/DDBJ databases">
        <title>Depth-based differentiation of microbial function through sediment-hosted aquifers and enrichment of novel symbionts in the deep terrestrial subsurface.</title>
        <authorList>
            <person name="Probst A.J."/>
            <person name="Ladd B."/>
            <person name="Jarett J.K."/>
            <person name="Geller-Mcgrath D.E."/>
            <person name="Sieber C.M.K."/>
            <person name="Emerson J.B."/>
            <person name="Anantharaman K."/>
            <person name="Thomas B.C."/>
            <person name="Malmstrom R."/>
            <person name="Stieglmeier M."/>
            <person name="Klingl A."/>
            <person name="Woyke T."/>
            <person name="Ryan C.M."/>
            <person name="Banfield J.F."/>
        </authorList>
    </citation>
    <scope>NUCLEOTIDE SEQUENCE [LARGE SCALE GENOMIC DNA]</scope>
</reference>
<proteinExistence type="predicted"/>
<evidence type="ECO:0000256" key="1">
    <source>
        <dbReference type="SAM" id="Coils"/>
    </source>
</evidence>
<evidence type="ECO:0000313" key="2">
    <source>
        <dbReference type="EMBL" id="PIS08798.1"/>
    </source>
</evidence>
<evidence type="ECO:0000313" key="3">
    <source>
        <dbReference type="Proteomes" id="UP000230093"/>
    </source>
</evidence>
<protein>
    <recommendedName>
        <fullName evidence="4">Septum formation initiator</fullName>
    </recommendedName>
</protein>
<dbReference type="EMBL" id="PEZT01000028">
    <property type="protein sequence ID" value="PIS08798.1"/>
    <property type="molecule type" value="Genomic_DNA"/>
</dbReference>
<dbReference type="AlphaFoldDB" id="A0A2H0WA50"/>